<accession>A0AAE7M2S5</accession>
<keyword evidence="2" id="KW-1185">Reference proteome</keyword>
<organism evidence="1 2">
    <name type="scientific">Klebsiella phage vB_KleM_KB2</name>
    <dbReference type="NCBI Taxonomy" id="2759197"/>
    <lineage>
        <taxon>Viruses</taxon>
        <taxon>Duplodnaviria</taxon>
        <taxon>Heunggongvirae</taxon>
        <taxon>Uroviricota</taxon>
        <taxon>Caudoviricetes</taxon>
        <taxon>Jameshumphriesvirinae</taxon>
        <taxon>Bimevirus</taxon>
        <taxon>Bimevirus KB2</taxon>
    </lineage>
</organism>
<proteinExistence type="predicted"/>
<gene>
    <name evidence="1" type="ORF">KB2_gp025</name>
</gene>
<reference evidence="1" key="1">
    <citation type="submission" date="2020-07" db="EMBL/GenBank/DDBJ databases">
        <title>Genome of Klebsiella pneumoniae phage.</title>
        <authorList>
            <person name="Peng Q."/>
        </authorList>
    </citation>
    <scope>NUCLEOTIDE SEQUENCE</scope>
</reference>
<protein>
    <submittedName>
        <fullName evidence="1">Uncharacterized protein</fullName>
    </submittedName>
</protein>
<dbReference type="EMBL" id="MT757392">
    <property type="protein sequence ID" value="QNI20507.1"/>
    <property type="molecule type" value="Genomic_DNA"/>
</dbReference>
<evidence type="ECO:0000313" key="1">
    <source>
        <dbReference type="EMBL" id="QNI20507.1"/>
    </source>
</evidence>
<name>A0AAE7M2S5_9CAUD</name>
<sequence length="195" mass="21479">MLYHVKSNPFRRVNYIIWVTHNSPSPFQNLKSPPSPMISVPNASCACSCSVPLYFHPAFFTSRATNCPMVDPTISDVITTGRIPIRSLLRRRLPSTGVSLHKPNRTGTPRLSGKTPLLLRKSRQPFLLASSRASSCTLCSPVASSDGSTSSPTIVTRSASASAVIPCLRCHSRSVGVIKFSRMRYRNKLGPFRYQ</sequence>
<dbReference type="Proteomes" id="UP000828521">
    <property type="component" value="Segment"/>
</dbReference>
<evidence type="ECO:0000313" key="2">
    <source>
        <dbReference type="Proteomes" id="UP000828521"/>
    </source>
</evidence>